<comment type="caution">
    <text evidence="9">The sequence shown here is derived from an EMBL/GenBank/DDBJ whole genome shotgun (WGS) entry which is preliminary data.</text>
</comment>
<dbReference type="AlphaFoldDB" id="A0A6L5X744"/>
<evidence type="ECO:0000256" key="5">
    <source>
        <dbReference type="ARBA" id="ARBA00022839"/>
    </source>
</evidence>
<keyword evidence="10" id="KW-1185">Reference proteome</keyword>
<evidence type="ECO:0000256" key="1">
    <source>
        <dbReference type="ARBA" id="ARBA00005915"/>
    </source>
</evidence>
<dbReference type="InterPro" id="IPR001667">
    <property type="entry name" value="DDH_dom"/>
</dbReference>
<evidence type="ECO:0000313" key="9">
    <source>
        <dbReference type="EMBL" id="MSS14816.1"/>
    </source>
</evidence>
<dbReference type="Gene3D" id="3.90.1640.30">
    <property type="match status" value="1"/>
</dbReference>
<feature type="domain" description="DDH" evidence="6">
    <location>
        <begin position="78"/>
        <end position="214"/>
    </location>
</feature>
<dbReference type="GO" id="GO:0003676">
    <property type="term" value="F:nucleic acid binding"/>
    <property type="evidence" value="ECO:0007669"/>
    <property type="project" value="InterPro"/>
</dbReference>
<dbReference type="Pfam" id="PF01368">
    <property type="entry name" value="DHH"/>
    <property type="match status" value="1"/>
</dbReference>
<dbReference type="InterPro" id="IPR003156">
    <property type="entry name" value="DHHA1_dom"/>
</dbReference>
<comment type="similarity">
    <text evidence="1">Belongs to the RecJ family.</text>
</comment>
<accession>A0A6L5X744</accession>
<evidence type="ECO:0000259" key="7">
    <source>
        <dbReference type="Pfam" id="PF02272"/>
    </source>
</evidence>
<proteinExistence type="inferred from homology"/>
<protein>
    <recommendedName>
        <fullName evidence="2">Single-stranded-DNA-specific exonuclease RecJ</fullName>
    </recommendedName>
</protein>
<evidence type="ECO:0000313" key="10">
    <source>
        <dbReference type="Proteomes" id="UP000481852"/>
    </source>
</evidence>
<gene>
    <name evidence="9" type="primary">recJ</name>
    <name evidence="9" type="ORF">FYJ35_07120</name>
</gene>
<evidence type="ECO:0000256" key="2">
    <source>
        <dbReference type="ARBA" id="ARBA00019841"/>
    </source>
</evidence>
<organism evidence="9 10">
    <name type="scientific">Porcincola intestinalis</name>
    <dbReference type="NCBI Taxonomy" id="2606632"/>
    <lineage>
        <taxon>Bacteria</taxon>
        <taxon>Bacillati</taxon>
        <taxon>Bacillota</taxon>
        <taxon>Clostridia</taxon>
        <taxon>Lachnospirales</taxon>
        <taxon>Lachnospiraceae</taxon>
        <taxon>Porcincola</taxon>
    </lineage>
</organism>
<dbReference type="Gene3D" id="3.10.310.30">
    <property type="match status" value="1"/>
</dbReference>
<dbReference type="PANTHER" id="PTHR30255">
    <property type="entry name" value="SINGLE-STRANDED-DNA-SPECIFIC EXONUCLEASE RECJ"/>
    <property type="match status" value="1"/>
</dbReference>
<keyword evidence="4" id="KW-0378">Hydrolase</keyword>
<evidence type="ECO:0000259" key="6">
    <source>
        <dbReference type="Pfam" id="PF01368"/>
    </source>
</evidence>
<keyword evidence="3" id="KW-0540">Nuclease</keyword>
<feature type="domain" description="RecJ OB" evidence="8">
    <location>
        <begin position="471"/>
        <end position="592"/>
    </location>
</feature>
<reference evidence="9 10" key="1">
    <citation type="submission" date="2019-08" db="EMBL/GenBank/DDBJ databases">
        <title>In-depth cultivation of the pig gut microbiome towards novel bacterial diversity and tailored functional studies.</title>
        <authorList>
            <person name="Wylensek D."/>
            <person name="Hitch T.C.A."/>
            <person name="Clavel T."/>
        </authorList>
    </citation>
    <scope>NUCLEOTIDE SEQUENCE [LARGE SCALE GENOMIC DNA]</scope>
    <source>
        <strain evidence="9 10">Oil+RF-744-WCA-WT-11</strain>
    </source>
</reference>
<dbReference type="InterPro" id="IPR051673">
    <property type="entry name" value="SSDNA_exonuclease_RecJ"/>
</dbReference>
<name>A0A6L5X744_9FIRM</name>
<dbReference type="Pfam" id="PF02272">
    <property type="entry name" value="DHHA1"/>
    <property type="match status" value="1"/>
</dbReference>
<dbReference type="NCBIfam" id="TIGR00644">
    <property type="entry name" value="recJ"/>
    <property type="match status" value="1"/>
</dbReference>
<evidence type="ECO:0000256" key="4">
    <source>
        <dbReference type="ARBA" id="ARBA00022801"/>
    </source>
</evidence>
<sequence>MEKWFEIRKSGDFIKMGKQFGIDPMAARVMRNRGIESEADAGRYLYGSLQDLDSPAGLDGIDRASDIILEKIRQHKPIRVIGDYDIDGVCATCILVEGLSALGGDVSYDIPERLSDGYGLNVRLVKEAIRDGIDTLITVDNGISALSQIQLAKDAGMTVIVTDHHSQPYREEDGVRLWLKPSADVVIDPNLHDCRYPNKALCGAGVAWKLLYMMEARLQTSKGGLPSPEGCPLTMELLPFAAFATVGDVMDLKGENRILVKTGLRLLEKSDNIGMRALISACGLQGRALSAYHIGFVLGPCINAGGRLETAHEAVALFLSGDAQKARLLAEHLCSLNQERKELTDRGVVQAMAEAESEPLSSDKVLVIYLPGTHESIAGIIAGKVRERSGKPCFILTDAQEEGLLKGSGRSIAEYSMYDELVGCGDLLEKFGGHPMAAGLSLRAEKLDAFRRRLNAACTLTEEDLARKVMLDARLPLSYISEELVESLKLLEPFGKGNERPLFGEQNLSLLSCRVLGKRRNVLKLAVASGTRRMSAVCFCDADSLLQRLAAKGGEDEVKKLMAGLPNSLRVTAAFYPEVNEYRGHREIQICITNMK</sequence>
<dbReference type="InterPro" id="IPR004610">
    <property type="entry name" value="RecJ"/>
</dbReference>
<dbReference type="PANTHER" id="PTHR30255:SF2">
    <property type="entry name" value="SINGLE-STRANDED-DNA-SPECIFIC EXONUCLEASE RECJ"/>
    <property type="match status" value="1"/>
</dbReference>
<dbReference type="GO" id="GO:0006281">
    <property type="term" value="P:DNA repair"/>
    <property type="evidence" value="ECO:0007669"/>
    <property type="project" value="InterPro"/>
</dbReference>
<evidence type="ECO:0000256" key="3">
    <source>
        <dbReference type="ARBA" id="ARBA00022722"/>
    </source>
</evidence>
<dbReference type="EMBL" id="VULZ01000006">
    <property type="protein sequence ID" value="MSS14816.1"/>
    <property type="molecule type" value="Genomic_DNA"/>
</dbReference>
<dbReference type="InterPro" id="IPR038763">
    <property type="entry name" value="DHH_sf"/>
</dbReference>
<dbReference type="GO" id="GO:0008409">
    <property type="term" value="F:5'-3' exonuclease activity"/>
    <property type="evidence" value="ECO:0007669"/>
    <property type="project" value="InterPro"/>
</dbReference>
<keyword evidence="5 9" id="KW-0269">Exonuclease</keyword>
<dbReference type="SUPFAM" id="SSF64182">
    <property type="entry name" value="DHH phosphoesterases"/>
    <property type="match status" value="1"/>
</dbReference>
<dbReference type="Pfam" id="PF17768">
    <property type="entry name" value="RecJ_OB"/>
    <property type="match status" value="1"/>
</dbReference>
<evidence type="ECO:0000259" key="8">
    <source>
        <dbReference type="Pfam" id="PF17768"/>
    </source>
</evidence>
<feature type="domain" description="DHHA1" evidence="7">
    <location>
        <begin position="363"/>
        <end position="458"/>
    </location>
</feature>
<dbReference type="Proteomes" id="UP000481852">
    <property type="component" value="Unassembled WGS sequence"/>
</dbReference>
<dbReference type="InterPro" id="IPR041122">
    <property type="entry name" value="RecJ_OB"/>
</dbReference>
<dbReference type="GO" id="GO:0006310">
    <property type="term" value="P:DNA recombination"/>
    <property type="evidence" value="ECO:0007669"/>
    <property type="project" value="InterPro"/>
</dbReference>